<dbReference type="Gene3D" id="2.60.40.2440">
    <property type="entry name" value="Carbohydrate binding type-21 domain"/>
    <property type="match status" value="1"/>
</dbReference>
<keyword evidence="4" id="KW-1185">Reference proteome</keyword>
<dbReference type="STRING" id="1116229.S3DLQ1"/>
<feature type="coiled-coil region" evidence="1">
    <location>
        <begin position="242"/>
        <end position="269"/>
    </location>
</feature>
<dbReference type="InterPro" id="IPR038175">
    <property type="entry name" value="CBM21_dom_sf"/>
</dbReference>
<proteinExistence type="predicted"/>
<dbReference type="PANTHER" id="PTHR12307">
    <property type="entry name" value="PROTEIN PHOSPHATASE 1 REGULATORY SUBUNIT"/>
    <property type="match status" value="1"/>
</dbReference>
<evidence type="ECO:0000313" key="3">
    <source>
        <dbReference type="EMBL" id="EPE32986.1"/>
    </source>
</evidence>
<dbReference type="InterPro" id="IPR050782">
    <property type="entry name" value="PP1_regulatory_subunit_3"/>
</dbReference>
<name>S3DLQ1_GLAL2</name>
<dbReference type="GO" id="GO:0000164">
    <property type="term" value="C:protein phosphatase type 1 complex"/>
    <property type="evidence" value="ECO:0007669"/>
    <property type="project" value="TreeGrafter"/>
</dbReference>
<sequence length="541" mass="59575">MGSEMSIESLQAELRINLSKLEQSITTAENTQIHDEEQSALAAFRVVTTLAQFTTSLANRTPKDVVDAEDVELALVLSALAGQDDLPLTASQSNIAFTRLQSDIEGLIAALKIQLDHHMQATVQLSQIYSSDVLELQKKISSKQASIELQLKEAEDYVPKAIQKVNHMVAEIRSQQSQLESLGYSIEQNAQAAKEDFMEGTAAGVVGLGFLGASAAFPPLLVGALAFQAINWFKIGIGNSKNKKAKRLLEMHNNTAKAIQDEVKTIEQVAEKCKSLPDEIEKIKGLQGQAAKLVQHAQDMVKLAQDEERVNAETQNNAVGAIRAVQTSCLGVHAVDITTTRPRLVEVVGLLTLEIGPAAYSRARSLKAPQQEHVCRLAVLSLLKDIERLGACMPPSDSLRKVCGHVRLSNLRSTLNSLERRDQQISLESISLHSDSETLVGIVAVTNISYHKCVRIRFSNDNWTTQAERTAEYSQSLTITAKDGRDRFVFNVDLGNDLYQGTNRFSFCLRYEVDGLELWDNNGGKNYELAFDKCLKCPVKE</sequence>
<dbReference type="GO" id="GO:0008157">
    <property type="term" value="F:protein phosphatase 1 binding"/>
    <property type="evidence" value="ECO:0007669"/>
    <property type="project" value="TreeGrafter"/>
</dbReference>
<dbReference type="AlphaFoldDB" id="S3DLQ1"/>
<feature type="domain" description="CBM21" evidence="2">
    <location>
        <begin position="417"/>
        <end position="530"/>
    </location>
</feature>
<accession>S3DLQ1</accession>
<dbReference type="PROSITE" id="PS51159">
    <property type="entry name" value="CBM21"/>
    <property type="match status" value="1"/>
</dbReference>
<dbReference type="GO" id="GO:2001069">
    <property type="term" value="F:glycogen binding"/>
    <property type="evidence" value="ECO:0007669"/>
    <property type="project" value="TreeGrafter"/>
</dbReference>
<protein>
    <recommendedName>
        <fullName evidence="2">CBM21 domain-containing protein</fullName>
    </recommendedName>
</protein>
<organism evidence="3 4">
    <name type="scientific">Glarea lozoyensis (strain ATCC 20868 / MF5171)</name>
    <dbReference type="NCBI Taxonomy" id="1116229"/>
    <lineage>
        <taxon>Eukaryota</taxon>
        <taxon>Fungi</taxon>
        <taxon>Dikarya</taxon>
        <taxon>Ascomycota</taxon>
        <taxon>Pezizomycotina</taxon>
        <taxon>Leotiomycetes</taxon>
        <taxon>Helotiales</taxon>
        <taxon>Helotiaceae</taxon>
        <taxon>Glarea</taxon>
    </lineage>
</organism>
<dbReference type="InterPro" id="IPR005036">
    <property type="entry name" value="CBM21_dom"/>
</dbReference>
<dbReference type="HOGENOM" id="CLU_503470_0_0_1"/>
<dbReference type="GO" id="GO:0005979">
    <property type="term" value="P:regulation of glycogen biosynthetic process"/>
    <property type="evidence" value="ECO:0007669"/>
    <property type="project" value="TreeGrafter"/>
</dbReference>
<dbReference type="KEGG" id="glz:GLAREA_05998"/>
<reference evidence="3 4" key="1">
    <citation type="journal article" date="2013" name="BMC Genomics">
        <title>Genomics-driven discovery of the pneumocandin biosynthetic gene cluster in the fungus Glarea lozoyensis.</title>
        <authorList>
            <person name="Chen L."/>
            <person name="Yue Q."/>
            <person name="Zhang X."/>
            <person name="Xiang M."/>
            <person name="Wang C."/>
            <person name="Li S."/>
            <person name="Che Y."/>
            <person name="Ortiz-Lopez F.J."/>
            <person name="Bills G.F."/>
            <person name="Liu X."/>
            <person name="An Z."/>
        </authorList>
    </citation>
    <scope>NUCLEOTIDE SEQUENCE [LARGE SCALE GENOMIC DNA]</scope>
    <source>
        <strain evidence="4">ATCC 20868 / MF5171</strain>
    </source>
</reference>
<dbReference type="PANTHER" id="PTHR12307:SF36">
    <property type="entry name" value="GLYCOGEN-BINDING SUBUNIT 76A"/>
    <property type="match status" value="1"/>
</dbReference>
<dbReference type="eggNOG" id="KOG3986">
    <property type="taxonomic scope" value="Eukaryota"/>
</dbReference>
<evidence type="ECO:0000313" key="4">
    <source>
        <dbReference type="Proteomes" id="UP000016922"/>
    </source>
</evidence>
<dbReference type="OrthoDB" id="1881at2759"/>
<gene>
    <name evidence="3" type="ORF">GLAREA_05998</name>
</gene>
<dbReference type="GeneID" id="19465052"/>
<dbReference type="Pfam" id="PF03370">
    <property type="entry name" value="CBM_21"/>
    <property type="match status" value="1"/>
</dbReference>
<dbReference type="RefSeq" id="XP_008079603.1">
    <property type="nucleotide sequence ID" value="XM_008081412.1"/>
</dbReference>
<evidence type="ECO:0000256" key="1">
    <source>
        <dbReference type="SAM" id="Coils"/>
    </source>
</evidence>
<evidence type="ECO:0000259" key="2">
    <source>
        <dbReference type="PROSITE" id="PS51159"/>
    </source>
</evidence>
<dbReference type="Proteomes" id="UP000016922">
    <property type="component" value="Unassembled WGS sequence"/>
</dbReference>
<keyword evidence="1" id="KW-0175">Coiled coil</keyword>
<dbReference type="EMBL" id="KE145358">
    <property type="protein sequence ID" value="EPE32986.1"/>
    <property type="molecule type" value="Genomic_DNA"/>
</dbReference>